<organism evidence="1 2">
    <name type="scientific">Parelaphostrongylus tenuis</name>
    <name type="common">Meningeal worm</name>
    <dbReference type="NCBI Taxonomy" id="148309"/>
    <lineage>
        <taxon>Eukaryota</taxon>
        <taxon>Metazoa</taxon>
        <taxon>Ecdysozoa</taxon>
        <taxon>Nematoda</taxon>
        <taxon>Chromadorea</taxon>
        <taxon>Rhabditida</taxon>
        <taxon>Rhabditina</taxon>
        <taxon>Rhabditomorpha</taxon>
        <taxon>Strongyloidea</taxon>
        <taxon>Metastrongylidae</taxon>
        <taxon>Parelaphostrongylus</taxon>
    </lineage>
</organism>
<dbReference type="GO" id="GO:0033617">
    <property type="term" value="P:mitochondrial respiratory chain complex IV assembly"/>
    <property type="evidence" value="ECO:0007669"/>
    <property type="project" value="InterPro"/>
</dbReference>
<dbReference type="InterPro" id="IPR039870">
    <property type="entry name" value="Coa4-like"/>
</dbReference>
<proteinExistence type="predicted"/>
<keyword evidence="2" id="KW-1185">Reference proteome</keyword>
<gene>
    <name evidence="1" type="primary">COA4</name>
    <name evidence="1" type="ORF">KIN20_000374</name>
</gene>
<dbReference type="PANTHER" id="PTHR13639:SF2">
    <property type="entry name" value="CYTOCHROME C OXIDASE ASSEMBLY FACTOR 4 HOMOLOG, MITOCHONDRIAL"/>
    <property type="match status" value="1"/>
</dbReference>
<reference evidence="1" key="1">
    <citation type="submission" date="2021-06" db="EMBL/GenBank/DDBJ databases">
        <title>Parelaphostrongylus tenuis whole genome reference sequence.</title>
        <authorList>
            <person name="Garwood T.J."/>
            <person name="Larsen P.A."/>
            <person name="Fountain-Jones N.M."/>
            <person name="Garbe J.R."/>
            <person name="Macchietto M.G."/>
            <person name="Kania S.A."/>
            <person name="Gerhold R.W."/>
            <person name="Richards J.E."/>
            <person name="Wolf T.M."/>
        </authorList>
    </citation>
    <scope>NUCLEOTIDE SEQUENCE</scope>
    <source>
        <strain evidence="1">MNPRO001-30</strain>
        <tissue evidence="1">Meninges</tissue>
    </source>
</reference>
<dbReference type="EMBL" id="JAHQIW010000064">
    <property type="protein sequence ID" value="KAJ1345767.1"/>
    <property type="molecule type" value="Genomic_DNA"/>
</dbReference>
<accession>A0AAD5LS32</accession>
<name>A0AAD5LS32_PARTN</name>
<dbReference type="AlphaFoldDB" id="A0AAD5LS32"/>
<comment type="caution">
    <text evidence="1">The sequence shown here is derived from an EMBL/GenBank/DDBJ whole genome shotgun (WGS) entry which is preliminary data.</text>
</comment>
<evidence type="ECO:0000313" key="2">
    <source>
        <dbReference type="Proteomes" id="UP001196413"/>
    </source>
</evidence>
<dbReference type="GO" id="GO:0005758">
    <property type="term" value="C:mitochondrial intermembrane space"/>
    <property type="evidence" value="ECO:0007669"/>
    <property type="project" value="InterPro"/>
</dbReference>
<sequence>MSENPRGSRHSREVEDPVEVLIRRTGCWDQHIAVVDCMGEKGDWRQCQVQVQQFKECMSKKPSGSKESS</sequence>
<protein>
    <submittedName>
        <fullName evidence="1">Cytochrome oxidase assembly factor 4</fullName>
    </submittedName>
</protein>
<dbReference type="PANTHER" id="PTHR13639">
    <property type="entry name" value="CYTOCHROME C OXIDASE ASSEMBLY FACTOR 4 HOMOLOG, MITOCHONDRIAL"/>
    <property type="match status" value="1"/>
</dbReference>
<evidence type="ECO:0000313" key="1">
    <source>
        <dbReference type="EMBL" id="KAJ1345767.1"/>
    </source>
</evidence>
<dbReference type="Proteomes" id="UP001196413">
    <property type="component" value="Unassembled WGS sequence"/>
</dbReference>